<dbReference type="AlphaFoldDB" id="A0A2P2QD29"/>
<dbReference type="EMBL" id="GGEC01084442">
    <property type="protein sequence ID" value="MBX64926.1"/>
    <property type="molecule type" value="Transcribed_RNA"/>
</dbReference>
<proteinExistence type="predicted"/>
<evidence type="ECO:0000313" key="1">
    <source>
        <dbReference type="EMBL" id="MBX64926.1"/>
    </source>
</evidence>
<accession>A0A2P2QD29</accession>
<protein>
    <submittedName>
        <fullName evidence="1">Uncharacterized protein</fullName>
    </submittedName>
</protein>
<sequence length="24" mass="2759">MGLLGILRTRLTIMNSLKAFQLRI</sequence>
<reference evidence="1" key="1">
    <citation type="submission" date="2018-02" db="EMBL/GenBank/DDBJ databases">
        <title>Rhizophora mucronata_Transcriptome.</title>
        <authorList>
            <person name="Meera S.P."/>
            <person name="Sreeshan A."/>
            <person name="Augustine A."/>
        </authorList>
    </citation>
    <scope>NUCLEOTIDE SEQUENCE</scope>
    <source>
        <tissue evidence="1">Leaf</tissue>
    </source>
</reference>
<organism evidence="1">
    <name type="scientific">Rhizophora mucronata</name>
    <name type="common">Asiatic mangrove</name>
    <dbReference type="NCBI Taxonomy" id="61149"/>
    <lineage>
        <taxon>Eukaryota</taxon>
        <taxon>Viridiplantae</taxon>
        <taxon>Streptophyta</taxon>
        <taxon>Embryophyta</taxon>
        <taxon>Tracheophyta</taxon>
        <taxon>Spermatophyta</taxon>
        <taxon>Magnoliopsida</taxon>
        <taxon>eudicotyledons</taxon>
        <taxon>Gunneridae</taxon>
        <taxon>Pentapetalae</taxon>
        <taxon>rosids</taxon>
        <taxon>fabids</taxon>
        <taxon>Malpighiales</taxon>
        <taxon>Rhizophoraceae</taxon>
        <taxon>Rhizophora</taxon>
    </lineage>
</organism>
<name>A0A2P2QD29_RHIMU</name>